<dbReference type="FunFam" id="3.40.50.10260:FF:000005">
    <property type="entry name" value="NAD(P)H-hydrate epimerase"/>
    <property type="match status" value="1"/>
</dbReference>
<evidence type="ECO:0000259" key="11">
    <source>
        <dbReference type="PROSITE" id="PS51385"/>
    </source>
</evidence>
<keyword evidence="13" id="KW-1185">Reference proteome</keyword>
<feature type="binding site" evidence="10">
    <location>
        <position position="154"/>
    </location>
    <ligand>
        <name>(6S)-NADPHX</name>
        <dbReference type="ChEBI" id="CHEBI:64076"/>
    </ligand>
</feature>
<comment type="catalytic activity">
    <reaction evidence="2 10">
        <text>(6R)-NADPHX = (6S)-NADPHX</text>
        <dbReference type="Rhea" id="RHEA:32227"/>
        <dbReference type="ChEBI" id="CHEBI:64076"/>
        <dbReference type="ChEBI" id="CHEBI:64077"/>
        <dbReference type="EC" id="5.1.99.6"/>
    </reaction>
</comment>
<organism evidence="12 13">
    <name type="scientific">Dimargaris verticillata</name>
    <dbReference type="NCBI Taxonomy" id="2761393"/>
    <lineage>
        <taxon>Eukaryota</taxon>
        <taxon>Fungi</taxon>
        <taxon>Fungi incertae sedis</taxon>
        <taxon>Zoopagomycota</taxon>
        <taxon>Kickxellomycotina</taxon>
        <taxon>Dimargaritomycetes</taxon>
        <taxon>Dimargaritales</taxon>
        <taxon>Dimargaritaceae</taxon>
        <taxon>Dimargaris</taxon>
    </lineage>
</organism>
<dbReference type="Proteomes" id="UP001151582">
    <property type="component" value="Unassembled WGS sequence"/>
</dbReference>
<dbReference type="EC" id="5.1.99.6" evidence="3 10"/>
<feature type="domain" description="YjeF N-terminal" evidence="11">
    <location>
        <begin position="11"/>
        <end position="213"/>
    </location>
</feature>
<evidence type="ECO:0000256" key="5">
    <source>
        <dbReference type="ARBA" id="ARBA00022741"/>
    </source>
</evidence>
<dbReference type="OrthoDB" id="10064708at2759"/>
<evidence type="ECO:0000256" key="10">
    <source>
        <dbReference type="HAMAP-Rule" id="MF_03159"/>
    </source>
</evidence>
<keyword evidence="10" id="KW-0496">Mitochondrion</keyword>
<dbReference type="SUPFAM" id="SSF64153">
    <property type="entry name" value="YjeF N-terminal domain-like"/>
    <property type="match status" value="1"/>
</dbReference>
<comment type="function">
    <text evidence="10">Catalyzes the epimerization of the S- and R-forms of NAD(P)HX, a damaged form of NAD(P)H that is a result of enzymatic or heat-dependent hydration. This is a prerequisite for the S-specific NAD(P)H-hydrate dehydratase to allow the repair of both epimers of NAD(P)HX.</text>
</comment>
<dbReference type="GO" id="GO:0005739">
    <property type="term" value="C:mitochondrion"/>
    <property type="evidence" value="ECO:0007669"/>
    <property type="project" value="UniProtKB-SubCell"/>
</dbReference>
<dbReference type="AlphaFoldDB" id="A0A9W8ECX8"/>
<dbReference type="GO" id="GO:0052856">
    <property type="term" value="F:NAD(P)HX epimerase activity"/>
    <property type="evidence" value="ECO:0007669"/>
    <property type="project" value="UniProtKB-UniRule"/>
</dbReference>
<reference evidence="12" key="1">
    <citation type="submission" date="2022-07" db="EMBL/GenBank/DDBJ databases">
        <title>Phylogenomic reconstructions and comparative analyses of Kickxellomycotina fungi.</title>
        <authorList>
            <person name="Reynolds N.K."/>
            <person name="Stajich J.E."/>
            <person name="Barry K."/>
            <person name="Grigoriev I.V."/>
            <person name="Crous P."/>
            <person name="Smith M.E."/>
        </authorList>
    </citation>
    <scope>NUCLEOTIDE SEQUENCE</scope>
    <source>
        <strain evidence="12">RSA 567</strain>
    </source>
</reference>
<feature type="binding site" evidence="10">
    <location>
        <position position="63"/>
    </location>
    <ligand>
        <name>K(+)</name>
        <dbReference type="ChEBI" id="CHEBI:29103"/>
    </ligand>
</feature>
<evidence type="ECO:0000256" key="4">
    <source>
        <dbReference type="ARBA" id="ARBA00022723"/>
    </source>
</evidence>
<comment type="subcellular location">
    <subcellularLocation>
        <location evidence="10">Cytoplasm</location>
    </subcellularLocation>
    <subcellularLocation>
        <location evidence="10">Mitochondrion</location>
    </subcellularLocation>
</comment>
<dbReference type="HAMAP" id="MF_01966">
    <property type="entry name" value="NADHX_epimerase"/>
    <property type="match status" value="1"/>
</dbReference>
<comment type="similarity">
    <text evidence="10">Belongs to the NnrE/AIBP family.</text>
</comment>
<protein>
    <recommendedName>
        <fullName evidence="3 10">NAD(P)H-hydrate epimerase</fullName>
        <ecNumber evidence="3 10">5.1.99.6</ecNumber>
    </recommendedName>
    <alternativeName>
        <fullName evidence="10">NAD(P)HX epimerase</fullName>
    </alternativeName>
</protein>
<keyword evidence="4 10" id="KW-0479">Metal-binding</keyword>
<sequence length="225" mass="24956">MVPKLLTQRIAQEIDQELMSSSGGFAVEQLMELAGFSVAQAITKRYPKDSKRRVLVCCGPGNNGGDGLVAARHLFHFGYEPTIYYPKQPQKGLYQNLVKQCRNLTIPFADFDQVHASPFDVIVDALFGFSFKGEVRDPYKEVMQVKGHVGDDLDIPSGWDVEQGDINNVGLNPEMLVSLTAPKLCAKFFAGKYHYLGGRFVAPSFAQKYGLNLPEYPGTDQCVQL</sequence>
<keyword evidence="5 10" id="KW-0547">Nucleotide-binding</keyword>
<dbReference type="PANTHER" id="PTHR13232">
    <property type="entry name" value="NAD(P)H-HYDRATE EPIMERASE"/>
    <property type="match status" value="1"/>
</dbReference>
<evidence type="ECO:0000313" key="13">
    <source>
        <dbReference type="Proteomes" id="UP001151582"/>
    </source>
</evidence>
<comment type="caution">
    <text evidence="12">The sequence shown here is derived from an EMBL/GenBank/DDBJ whole genome shotgun (WGS) entry which is preliminary data.</text>
</comment>
<dbReference type="NCBIfam" id="TIGR00197">
    <property type="entry name" value="yjeF_nterm"/>
    <property type="match status" value="1"/>
</dbReference>
<evidence type="ECO:0000256" key="9">
    <source>
        <dbReference type="ARBA" id="ARBA00023235"/>
    </source>
</evidence>
<dbReference type="InterPro" id="IPR036652">
    <property type="entry name" value="YjeF_N_dom_sf"/>
</dbReference>
<feature type="binding site" evidence="10">
    <location>
        <position position="124"/>
    </location>
    <ligand>
        <name>K(+)</name>
        <dbReference type="ChEBI" id="CHEBI:29103"/>
    </ligand>
</feature>
<dbReference type="EMBL" id="JANBQB010000367">
    <property type="protein sequence ID" value="KAJ1977194.1"/>
    <property type="molecule type" value="Genomic_DNA"/>
</dbReference>
<feature type="binding site" evidence="10">
    <location>
        <begin position="62"/>
        <end position="66"/>
    </location>
    <ligand>
        <name>(6S)-NADPHX</name>
        <dbReference type="ChEBI" id="CHEBI:64076"/>
    </ligand>
</feature>
<evidence type="ECO:0000256" key="8">
    <source>
        <dbReference type="ARBA" id="ARBA00023027"/>
    </source>
</evidence>
<dbReference type="InterPro" id="IPR004443">
    <property type="entry name" value="YjeF_N_dom"/>
</dbReference>
<dbReference type="PANTHER" id="PTHR13232:SF10">
    <property type="entry name" value="NAD(P)H-HYDRATE EPIMERASE"/>
    <property type="match status" value="1"/>
</dbReference>
<evidence type="ECO:0000256" key="3">
    <source>
        <dbReference type="ARBA" id="ARBA00012228"/>
    </source>
</evidence>
<dbReference type="GO" id="GO:0046872">
    <property type="term" value="F:metal ion binding"/>
    <property type="evidence" value="ECO:0007669"/>
    <property type="project" value="UniProtKB-KW"/>
</dbReference>
<keyword evidence="10" id="KW-0963">Cytoplasm</keyword>
<dbReference type="GO" id="GO:0000166">
    <property type="term" value="F:nucleotide binding"/>
    <property type="evidence" value="ECO:0007669"/>
    <property type="project" value="UniProtKB-KW"/>
</dbReference>
<evidence type="ECO:0000256" key="1">
    <source>
        <dbReference type="ARBA" id="ARBA00000013"/>
    </source>
</evidence>
<feature type="binding site" evidence="10">
    <location>
        <position position="157"/>
    </location>
    <ligand>
        <name>K(+)</name>
        <dbReference type="ChEBI" id="CHEBI:29103"/>
    </ligand>
</feature>
<evidence type="ECO:0000256" key="7">
    <source>
        <dbReference type="ARBA" id="ARBA00022958"/>
    </source>
</evidence>
<evidence type="ECO:0000256" key="6">
    <source>
        <dbReference type="ARBA" id="ARBA00022857"/>
    </source>
</evidence>
<name>A0A9W8ECX8_9FUNG</name>
<accession>A0A9W8ECX8</accession>
<evidence type="ECO:0000256" key="2">
    <source>
        <dbReference type="ARBA" id="ARBA00000909"/>
    </source>
</evidence>
<keyword evidence="9 10" id="KW-0413">Isomerase</keyword>
<comment type="cofactor">
    <cofactor evidence="10">
        <name>K(+)</name>
        <dbReference type="ChEBI" id="CHEBI:29103"/>
    </cofactor>
    <text evidence="10">Binds 1 potassium ion per subunit.</text>
</comment>
<keyword evidence="6" id="KW-0521">NADP</keyword>
<dbReference type="Pfam" id="PF03853">
    <property type="entry name" value="YjeF_N"/>
    <property type="match status" value="1"/>
</dbReference>
<dbReference type="PROSITE" id="PS51385">
    <property type="entry name" value="YJEF_N"/>
    <property type="match status" value="1"/>
</dbReference>
<evidence type="ECO:0000313" key="12">
    <source>
        <dbReference type="EMBL" id="KAJ1977194.1"/>
    </source>
</evidence>
<keyword evidence="7 10" id="KW-0630">Potassium</keyword>
<feature type="binding site" evidence="10">
    <location>
        <position position="139"/>
    </location>
    <ligand>
        <name>(6S)-NADPHX</name>
        <dbReference type="ChEBI" id="CHEBI:64076"/>
    </ligand>
</feature>
<dbReference type="InterPro" id="IPR032976">
    <property type="entry name" value="YJEFN_prot_NAXE-like"/>
</dbReference>
<dbReference type="Gene3D" id="3.40.50.10260">
    <property type="entry name" value="YjeF N-terminal domain"/>
    <property type="match status" value="1"/>
</dbReference>
<feature type="binding site" evidence="10">
    <location>
        <begin position="128"/>
        <end position="134"/>
    </location>
    <ligand>
        <name>(6S)-NADPHX</name>
        <dbReference type="ChEBI" id="CHEBI:64076"/>
    </ligand>
</feature>
<gene>
    <name evidence="12" type="ORF">H4R34_003679</name>
</gene>
<keyword evidence="8 10" id="KW-0520">NAD</keyword>
<proteinExistence type="inferred from homology"/>
<comment type="catalytic activity">
    <reaction evidence="1 10">
        <text>(6R)-NADHX = (6S)-NADHX</text>
        <dbReference type="Rhea" id="RHEA:32215"/>
        <dbReference type="ChEBI" id="CHEBI:64074"/>
        <dbReference type="ChEBI" id="CHEBI:64075"/>
        <dbReference type="EC" id="5.1.99.6"/>
    </reaction>
</comment>